<dbReference type="AlphaFoldDB" id="A0A371K550"/>
<dbReference type="InterPro" id="IPR006665">
    <property type="entry name" value="OmpA-like"/>
</dbReference>
<accession>A0A371K550</accession>
<feature type="domain" description="OmpA-like" evidence="2">
    <location>
        <begin position="200"/>
        <end position="299"/>
    </location>
</feature>
<organism evidence="3 4">
    <name type="scientific">Lysobacter silvisoli</name>
    <dbReference type="NCBI Taxonomy" id="2293254"/>
    <lineage>
        <taxon>Bacteria</taxon>
        <taxon>Pseudomonadati</taxon>
        <taxon>Pseudomonadota</taxon>
        <taxon>Gammaproteobacteria</taxon>
        <taxon>Lysobacterales</taxon>
        <taxon>Lysobacteraceae</taxon>
        <taxon>Lysobacter</taxon>
    </lineage>
</organism>
<evidence type="ECO:0000313" key="3">
    <source>
        <dbReference type="EMBL" id="RDZ28967.1"/>
    </source>
</evidence>
<evidence type="ECO:0000313" key="4">
    <source>
        <dbReference type="Proteomes" id="UP000264492"/>
    </source>
</evidence>
<dbReference type="Gene3D" id="3.30.1330.60">
    <property type="entry name" value="OmpA-like domain"/>
    <property type="match status" value="1"/>
</dbReference>
<keyword evidence="4" id="KW-1185">Reference proteome</keyword>
<dbReference type="Gene3D" id="3.40.1520.20">
    <property type="match status" value="1"/>
</dbReference>
<name>A0A371K550_9GAMM</name>
<protein>
    <recommendedName>
        <fullName evidence="2">OmpA-like domain-containing protein</fullName>
    </recommendedName>
</protein>
<comment type="caution">
    <text evidence="3">The sequence shown here is derived from an EMBL/GenBank/DDBJ whole genome shotgun (WGS) entry which is preliminary data.</text>
</comment>
<dbReference type="Pfam" id="PF00691">
    <property type="entry name" value="OmpA"/>
    <property type="match status" value="1"/>
</dbReference>
<gene>
    <name evidence="3" type="ORF">DX914_07660</name>
</gene>
<dbReference type="Proteomes" id="UP000264492">
    <property type="component" value="Unassembled WGS sequence"/>
</dbReference>
<dbReference type="SUPFAM" id="SSF103088">
    <property type="entry name" value="OmpA-like"/>
    <property type="match status" value="1"/>
</dbReference>
<evidence type="ECO:0000259" key="2">
    <source>
        <dbReference type="PROSITE" id="PS51123"/>
    </source>
</evidence>
<reference evidence="3 4" key="1">
    <citation type="submission" date="2018-08" db="EMBL/GenBank/DDBJ databases">
        <title>Lysobacter sp. zong2l5, whole genome shotgun sequence.</title>
        <authorList>
            <person name="Zhang X."/>
            <person name="Feng G."/>
            <person name="Zhu H."/>
        </authorList>
    </citation>
    <scope>NUCLEOTIDE SEQUENCE [LARGE SCALE GENOMIC DNA]</scope>
    <source>
        <strain evidence="4">zong2l5</strain>
    </source>
</reference>
<keyword evidence="1" id="KW-0472">Membrane</keyword>
<dbReference type="InterPro" id="IPR036737">
    <property type="entry name" value="OmpA-like_sf"/>
</dbReference>
<dbReference type="PROSITE" id="PS51123">
    <property type="entry name" value="OMPA_2"/>
    <property type="match status" value="1"/>
</dbReference>
<sequence length="299" mass="30549">MLPATPHAIPGVFMHPDSPISPRSRRPTAVWALALALAATGLAGCNRGGEAADTAAAEQAKPVPRYEAKLSLVNNNGALRYDGNVDSDAAKQAIVAALAHAYGAERVSGDLAVDPYARPADWAAQLPQFAAAFTQPGAAVSFEGRRIELAGQVAEADRAALLDRVRQLYPGYAYTGLFEGVGAGPANAALAALPAKAEAAAVVAALNQTPIGFEGDSARISAGSLDALAEAAKAIQAAPANTRIEIYGPAGGSDDQIDLSKQRAEAVKVLLIVNGVNPAAIETKSAPDGSRGLGFRLIK</sequence>
<evidence type="ECO:0000256" key="1">
    <source>
        <dbReference type="PROSITE-ProRule" id="PRU00473"/>
    </source>
</evidence>
<dbReference type="GO" id="GO:0016020">
    <property type="term" value="C:membrane"/>
    <property type="evidence" value="ECO:0007669"/>
    <property type="project" value="UniProtKB-UniRule"/>
</dbReference>
<proteinExistence type="predicted"/>
<dbReference type="EMBL" id="QTSU01000001">
    <property type="protein sequence ID" value="RDZ28967.1"/>
    <property type="molecule type" value="Genomic_DNA"/>
</dbReference>